<dbReference type="InterPro" id="IPR015422">
    <property type="entry name" value="PyrdxlP-dep_Trfase_small"/>
</dbReference>
<reference evidence="8 9" key="1">
    <citation type="submission" date="2020-08" db="EMBL/GenBank/DDBJ databases">
        <title>Bridging the membrane lipid divide: bacteria of the FCB group superphylum have the potential to synthesize archaeal ether lipids.</title>
        <authorList>
            <person name="Villanueva L."/>
            <person name="Von Meijenfeldt F.A.B."/>
            <person name="Westbye A.B."/>
            <person name="Yadav S."/>
            <person name="Hopmans E.C."/>
            <person name="Dutilh B.E."/>
            <person name="Sinninghe Damste J.S."/>
        </authorList>
    </citation>
    <scope>NUCLEOTIDE SEQUENCE [LARGE SCALE GENOMIC DNA]</scope>
    <source>
        <strain evidence="8">NIOZ-UU27</strain>
    </source>
</reference>
<dbReference type="InterPro" id="IPR050596">
    <property type="entry name" value="AspAT/PAT-like"/>
</dbReference>
<evidence type="ECO:0000256" key="2">
    <source>
        <dbReference type="ARBA" id="ARBA00007441"/>
    </source>
</evidence>
<proteinExistence type="inferred from homology"/>
<dbReference type="AlphaFoldDB" id="A0A8J6N2C8"/>
<organism evidence="8 9">
    <name type="scientific">Candidatus Desulfacyla euxinica</name>
    <dbReference type="NCBI Taxonomy" id="2841693"/>
    <lineage>
        <taxon>Bacteria</taxon>
        <taxon>Deltaproteobacteria</taxon>
        <taxon>Candidatus Desulfacyla</taxon>
    </lineage>
</organism>
<dbReference type="InterPro" id="IPR004839">
    <property type="entry name" value="Aminotransferase_I/II_large"/>
</dbReference>
<feature type="domain" description="Aminotransferase class I/classII large" evidence="7">
    <location>
        <begin position="32"/>
        <end position="390"/>
    </location>
</feature>
<keyword evidence="4 6" id="KW-0808">Transferase</keyword>
<dbReference type="SUPFAM" id="SSF53383">
    <property type="entry name" value="PLP-dependent transferases"/>
    <property type="match status" value="1"/>
</dbReference>
<evidence type="ECO:0000256" key="4">
    <source>
        <dbReference type="ARBA" id="ARBA00022679"/>
    </source>
</evidence>
<evidence type="ECO:0000313" key="9">
    <source>
        <dbReference type="Proteomes" id="UP000650524"/>
    </source>
</evidence>
<comment type="similarity">
    <text evidence="2 6">Belongs to the class-I pyridoxal-phosphate-dependent aminotransferase family.</text>
</comment>
<accession>A0A8J6N2C8</accession>
<dbReference type="Gene3D" id="3.40.640.10">
    <property type="entry name" value="Type I PLP-dependent aspartate aminotransferase-like (Major domain)"/>
    <property type="match status" value="1"/>
</dbReference>
<evidence type="ECO:0000259" key="7">
    <source>
        <dbReference type="Pfam" id="PF00155"/>
    </source>
</evidence>
<dbReference type="GO" id="GO:0008483">
    <property type="term" value="F:transaminase activity"/>
    <property type="evidence" value="ECO:0007669"/>
    <property type="project" value="UniProtKB-KW"/>
</dbReference>
<dbReference type="InterPro" id="IPR015421">
    <property type="entry name" value="PyrdxlP-dep_Trfase_major"/>
</dbReference>
<gene>
    <name evidence="8" type="ORF">H8E19_13950</name>
</gene>
<keyword evidence="3 6" id="KW-0032">Aminotransferase</keyword>
<dbReference type="EMBL" id="JACNJD010000284">
    <property type="protein sequence ID" value="MBC8178504.1"/>
    <property type="molecule type" value="Genomic_DNA"/>
</dbReference>
<comment type="cofactor">
    <cofactor evidence="1 6">
        <name>pyridoxal 5'-phosphate</name>
        <dbReference type="ChEBI" id="CHEBI:597326"/>
    </cofactor>
</comment>
<evidence type="ECO:0000256" key="3">
    <source>
        <dbReference type="ARBA" id="ARBA00022576"/>
    </source>
</evidence>
<name>A0A8J6N2C8_9DELT</name>
<keyword evidence="5" id="KW-0663">Pyridoxal phosphate</keyword>
<dbReference type="EC" id="2.6.1.-" evidence="6"/>
<evidence type="ECO:0000256" key="5">
    <source>
        <dbReference type="ARBA" id="ARBA00022898"/>
    </source>
</evidence>
<dbReference type="Gene3D" id="3.90.1150.10">
    <property type="entry name" value="Aspartate Aminotransferase, domain 1"/>
    <property type="match status" value="1"/>
</dbReference>
<evidence type="ECO:0000256" key="6">
    <source>
        <dbReference type="RuleBase" id="RU000481"/>
    </source>
</evidence>
<evidence type="ECO:0000313" key="8">
    <source>
        <dbReference type="EMBL" id="MBC8178504.1"/>
    </source>
</evidence>
<dbReference type="PANTHER" id="PTHR46383:SF1">
    <property type="entry name" value="ASPARTATE AMINOTRANSFERASE"/>
    <property type="match status" value="1"/>
</dbReference>
<evidence type="ECO:0000256" key="1">
    <source>
        <dbReference type="ARBA" id="ARBA00001933"/>
    </source>
</evidence>
<protein>
    <recommendedName>
        <fullName evidence="6">Aminotransferase</fullName>
        <ecNumber evidence="6">2.6.1.-</ecNumber>
    </recommendedName>
</protein>
<dbReference type="PROSITE" id="PS00105">
    <property type="entry name" value="AA_TRANSFER_CLASS_1"/>
    <property type="match status" value="1"/>
</dbReference>
<dbReference type="GO" id="GO:0006520">
    <property type="term" value="P:amino acid metabolic process"/>
    <property type="evidence" value="ECO:0007669"/>
    <property type="project" value="InterPro"/>
</dbReference>
<comment type="caution">
    <text evidence="8">The sequence shown here is derived from an EMBL/GenBank/DDBJ whole genome shotgun (WGS) entry which is preliminary data.</text>
</comment>
<dbReference type="CDD" id="cd00609">
    <property type="entry name" value="AAT_like"/>
    <property type="match status" value="1"/>
</dbReference>
<dbReference type="InterPro" id="IPR004838">
    <property type="entry name" value="NHTrfase_class1_PyrdxlP-BS"/>
</dbReference>
<dbReference type="Proteomes" id="UP000650524">
    <property type="component" value="Unassembled WGS sequence"/>
</dbReference>
<sequence length="399" mass="44271">MPQISSRTSGLGTENAFVVLKEVNDLIAQGREIISFCIGQPDFNTPPNICEAAIKAIRDGRHGYTPSAGIPELREAVAEYVSMTRGVEVEPDWVVVANGAKPFIGFTLLSVTDYGQGHEVLYPNPGFPIYSSQAVAHGAVPVPLHLLESKDFSFDVDKLESMITPKTKLLILCSPQNPTGGVLTRETLEKIAEIAIKHDLWVYSDEVYSRMVHEGEFMSIASVPGMLERTIICDGASKTYAMTGWRLGYAVNQKLAPYFSTWMTNTTSCPNHMTQWAMVEALRGPQEEPDRMMAIFKERRDLIVNGLNEVEGITCLSPGGAFYAWPNITELCRIVGASDSEEFRKKLLYDAGVAVLADIHFGMRVPGEGQHIRFSYATSNENIIEGIERIKDFIRTNRR</sequence>
<dbReference type="PANTHER" id="PTHR46383">
    <property type="entry name" value="ASPARTATE AMINOTRANSFERASE"/>
    <property type="match status" value="1"/>
</dbReference>
<dbReference type="InterPro" id="IPR015424">
    <property type="entry name" value="PyrdxlP-dep_Trfase"/>
</dbReference>
<dbReference type="GO" id="GO:0030170">
    <property type="term" value="F:pyridoxal phosphate binding"/>
    <property type="evidence" value="ECO:0007669"/>
    <property type="project" value="InterPro"/>
</dbReference>
<dbReference type="Pfam" id="PF00155">
    <property type="entry name" value="Aminotran_1_2"/>
    <property type="match status" value="1"/>
</dbReference>